<keyword evidence="6 13" id="KW-0547">Nucleotide-binding</keyword>
<dbReference type="CDD" id="cd16930">
    <property type="entry name" value="HATPase_TopII-like"/>
    <property type="match status" value="1"/>
</dbReference>
<comment type="caution">
    <text evidence="16">The sequence shown here is derived from an EMBL/GenBank/DDBJ whole genome shotgun (WGS) entry which is preliminary data.</text>
</comment>
<dbReference type="InterPro" id="IPR031660">
    <property type="entry name" value="TOPRIM_C"/>
</dbReference>
<dbReference type="SUPFAM" id="SSF54211">
    <property type="entry name" value="Ribosomal protein S5 domain 2-like"/>
    <property type="match status" value="1"/>
</dbReference>
<dbReference type="Gene3D" id="3.30.1360.40">
    <property type="match status" value="1"/>
</dbReference>
<dbReference type="FunFam" id="3.40.50.670:FF:000001">
    <property type="entry name" value="DNA topoisomerase 2"/>
    <property type="match status" value="2"/>
</dbReference>
<comment type="cofactor">
    <cofactor evidence="3">
        <name>Mg(2+)</name>
        <dbReference type="ChEBI" id="CHEBI:18420"/>
    </cofactor>
</comment>
<dbReference type="Gene3D" id="3.30.565.10">
    <property type="entry name" value="Histidine kinase-like ATPase, C-terminal domain"/>
    <property type="match status" value="1"/>
</dbReference>
<dbReference type="PRINTS" id="PR01158">
    <property type="entry name" value="TOPISMRASEII"/>
</dbReference>
<evidence type="ECO:0000256" key="11">
    <source>
        <dbReference type="ARBA" id="ARBA00023235"/>
    </source>
</evidence>
<dbReference type="AlphaFoldDB" id="A0A812VZ11"/>
<dbReference type="InterPro" id="IPR014721">
    <property type="entry name" value="Ribsml_uS5_D2-typ_fold_subgr"/>
</dbReference>
<sequence>MTKKSLEYVPALYKIFDEILVNAADNLIRDPSQNTIRVEVHSKEGCLSVWNNGAGLPVQMHREHKCYVPELVFGHLLTSDNYDDAEKKVVGGRNGYGAKLTNIFSKKFVLETADTRSGKKYKQVWEKNMTVCHKPVITNNKSEDFTQVTFFPDFARFGMRELEEDIVALMRRRAFDLAASTQGRCQVFLDGRRLDISSFEDYVDLHVKPENFRTCKAVNDRWEVAVGLTDGSGFQQVSFVNSINTSRGGTHVTYVADQVVSAVLEKLGKQKNGGPLAVRGQHVKSYLWIFVNCLIENPAFDSQTKETLTSKRERFGSTCRLPEDLLEEIVESGIIDALQEWSKAMGKSELAQHLNRSDLGMQKRLFGVPKLEDANLAGTKEGHSCTLILTEGDSAKALAVAGLGVVGRDRFGVFPLRGKLRNVRELTVKQMLENKEIDQVLKILALDATKEYQDAKGLRYGSIMIMTDQDHDGSHIKGLIINFIQHWFPTLLRLPGFLKEFVTPIVKVSRGDETITFFTLPEYEAWKKEHDDGRGWKCKYYKGLGTSTGSEAKEYFADLEDHEIQFTYSGSRDDDLIDMAFASKRSDDRKVWISRVEEGTCVDHSQPTLSYSDFVEKELALFAKYDVERAVPCLVDGLKPGQRKVLYGSFKKKLTTEIKVAQLSGYVAETSAYHHGEASLQGTIISMAQTFVGSNNINLFEPRGQFGSRLQGGKDHAAARYIFTCLSKVTRCLFPLEDDAVLEYLREEGHQIEPRFYCPILPLALVNGADGIGTGWSTSIPNYNPRDLISNIRCLLRREPAKPMVPWFRGFKGMVKPIEGSPGKFEAMGVATQKGRVRLEITELPPKRWTQDYKDWLVEQLPKPGDERRASITELREYHSENSVHFVLSMTPDKLSEAERRGFEKVFHLRSNISTTNMWLFDVDGKIQKYDSPEDILQAFFPVRYEMYERRKAYMVDKMERELAVLSNKLRFVELVVGDRLDVEKKKMVDLCLKMRKLGLEHMCQIKGEGSVKVGTEVQLALGSDMCCSLMSLAAASACRF</sequence>
<dbReference type="GO" id="GO:0003677">
    <property type="term" value="F:DNA binding"/>
    <property type="evidence" value="ECO:0007669"/>
    <property type="project" value="UniProtKB-UniRule"/>
</dbReference>
<evidence type="ECO:0000256" key="6">
    <source>
        <dbReference type="ARBA" id="ARBA00022741"/>
    </source>
</evidence>
<comment type="similarity">
    <text evidence="4 13">Belongs to the type II topoisomerase family.</text>
</comment>
<dbReference type="PANTHER" id="PTHR10169:SF38">
    <property type="entry name" value="DNA TOPOISOMERASE 2"/>
    <property type="match status" value="1"/>
</dbReference>
<dbReference type="PRINTS" id="PR00418">
    <property type="entry name" value="TPI2FAMILY"/>
</dbReference>
<dbReference type="GO" id="GO:0005524">
    <property type="term" value="F:ATP binding"/>
    <property type="evidence" value="ECO:0007669"/>
    <property type="project" value="UniProtKB-UniRule"/>
</dbReference>
<dbReference type="Gene3D" id="3.30.230.10">
    <property type="match status" value="1"/>
</dbReference>
<dbReference type="OrthoDB" id="276498at2759"/>
<proteinExistence type="inferred from homology"/>
<dbReference type="InterPro" id="IPR020568">
    <property type="entry name" value="Ribosomal_Su5_D2-typ_SF"/>
</dbReference>
<dbReference type="InterPro" id="IPR013758">
    <property type="entry name" value="Topo_IIA_A/C_ab"/>
</dbReference>
<dbReference type="FunFam" id="3.90.199.10:FF:000002">
    <property type="entry name" value="DNA topoisomerase 2"/>
    <property type="match status" value="1"/>
</dbReference>
<dbReference type="Pfam" id="PF01751">
    <property type="entry name" value="Toprim"/>
    <property type="match status" value="1"/>
</dbReference>
<dbReference type="SMART" id="SM00433">
    <property type="entry name" value="TOP2c"/>
    <property type="match status" value="1"/>
</dbReference>
<dbReference type="EC" id="5.6.2.2" evidence="13"/>
<feature type="active site" description="O-(5'-phospho-DNA)-tyrosine intermediate" evidence="12">
    <location>
        <position position="721"/>
    </location>
</feature>
<keyword evidence="8" id="KW-0460">Magnesium</keyword>
<feature type="domain" description="Topo IIA-type catalytic" evidence="15">
    <location>
        <begin position="631"/>
        <end position="1041"/>
    </location>
</feature>
<reference evidence="16" key="1">
    <citation type="submission" date="2021-02" db="EMBL/GenBank/DDBJ databases">
        <authorList>
            <person name="Dougan E. K."/>
            <person name="Rhodes N."/>
            <person name="Thang M."/>
            <person name="Chan C."/>
        </authorList>
    </citation>
    <scope>NUCLEOTIDE SEQUENCE</scope>
</reference>
<dbReference type="InterPro" id="IPR013506">
    <property type="entry name" value="Topo_IIA_bsu_dom2"/>
</dbReference>
<dbReference type="InterPro" id="IPR002205">
    <property type="entry name" value="Topo_IIA_dom_A"/>
</dbReference>
<evidence type="ECO:0000256" key="12">
    <source>
        <dbReference type="PROSITE-ProRule" id="PRU01384"/>
    </source>
</evidence>
<dbReference type="Pfam" id="PF16898">
    <property type="entry name" value="TOPRIM_C"/>
    <property type="match status" value="1"/>
</dbReference>
<evidence type="ECO:0000256" key="9">
    <source>
        <dbReference type="ARBA" id="ARBA00023029"/>
    </source>
</evidence>
<keyword evidence="5" id="KW-0479">Metal-binding</keyword>
<evidence type="ECO:0000259" key="15">
    <source>
        <dbReference type="PROSITE" id="PS52040"/>
    </source>
</evidence>
<evidence type="ECO:0000256" key="13">
    <source>
        <dbReference type="RuleBase" id="RU362094"/>
    </source>
</evidence>
<dbReference type="SMART" id="SM00434">
    <property type="entry name" value="TOP4c"/>
    <property type="match status" value="1"/>
</dbReference>
<dbReference type="SUPFAM" id="SSF55874">
    <property type="entry name" value="ATPase domain of HSP90 chaperone/DNA topoisomerase II/histidine kinase"/>
    <property type="match status" value="1"/>
</dbReference>
<feature type="domain" description="Toprim" evidence="14">
    <location>
        <begin position="385"/>
        <end position="499"/>
    </location>
</feature>
<protein>
    <recommendedName>
        <fullName evidence="13">DNA topoisomerase 2</fullName>
        <ecNumber evidence="13">5.6.2.2</ecNumber>
    </recommendedName>
</protein>
<keyword evidence="7 13" id="KW-0067">ATP-binding</keyword>
<dbReference type="InterPro" id="IPR013759">
    <property type="entry name" value="Topo_IIA_B_C"/>
</dbReference>
<dbReference type="GO" id="GO:0046872">
    <property type="term" value="F:metal ion binding"/>
    <property type="evidence" value="ECO:0007669"/>
    <property type="project" value="UniProtKB-KW"/>
</dbReference>
<dbReference type="InterPro" id="IPR050634">
    <property type="entry name" value="DNA_Topoisomerase_II"/>
</dbReference>
<evidence type="ECO:0000256" key="4">
    <source>
        <dbReference type="ARBA" id="ARBA00011080"/>
    </source>
</evidence>
<name>A0A812VZ11_SYMPI</name>
<dbReference type="CDD" id="cd03365">
    <property type="entry name" value="TOPRIM_TopoIIA"/>
    <property type="match status" value="1"/>
</dbReference>
<dbReference type="PANTHER" id="PTHR10169">
    <property type="entry name" value="DNA TOPOISOMERASE/GYRASE"/>
    <property type="match status" value="1"/>
</dbReference>
<evidence type="ECO:0000256" key="7">
    <source>
        <dbReference type="ARBA" id="ARBA00022840"/>
    </source>
</evidence>
<evidence type="ECO:0000256" key="1">
    <source>
        <dbReference type="ARBA" id="ARBA00000185"/>
    </source>
</evidence>
<dbReference type="Gene3D" id="3.40.50.670">
    <property type="match status" value="1"/>
</dbReference>
<dbReference type="Pfam" id="PF00521">
    <property type="entry name" value="DNA_topoisoIV"/>
    <property type="match status" value="1"/>
</dbReference>
<dbReference type="InterPro" id="IPR034157">
    <property type="entry name" value="TOPRIM_TopoII"/>
</dbReference>
<dbReference type="InterPro" id="IPR013760">
    <property type="entry name" value="Topo_IIA-like_dom_sf"/>
</dbReference>
<evidence type="ECO:0000256" key="3">
    <source>
        <dbReference type="ARBA" id="ARBA00001946"/>
    </source>
</evidence>
<comment type="function">
    <text evidence="13">Control of topological states of DNA by transient breakage and subsequent rejoining of DNA strands. Topoisomerase II makes double-strand breaks.</text>
</comment>
<dbReference type="GO" id="GO:0000712">
    <property type="term" value="P:resolution of meiotic recombination intermediates"/>
    <property type="evidence" value="ECO:0007669"/>
    <property type="project" value="TreeGrafter"/>
</dbReference>
<accession>A0A812VZ11</accession>
<keyword evidence="10 12" id="KW-0238">DNA-binding</keyword>
<comment type="catalytic activity">
    <reaction evidence="1 12 13">
        <text>ATP-dependent breakage, passage and rejoining of double-stranded DNA.</text>
        <dbReference type="EC" id="5.6.2.2"/>
    </reaction>
</comment>
<evidence type="ECO:0000256" key="5">
    <source>
        <dbReference type="ARBA" id="ARBA00022723"/>
    </source>
</evidence>
<dbReference type="GO" id="GO:0005634">
    <property type="term" value="C:nucleus"/>
    <property type="evidence" value="ECO:0007669"/>
    <property type="project" value="TreeGrafter"/>
</dbReference>
<comment type="subunit">
    <text evidence="13">Homodimer.</text>
</comment>
<dbReference type="GO" id="GO:0006265">
    <property type="term" value="P:DNA topological change"/>
    <property type="evidence" value="ECO:0007669"/>
    <property type="project" value="UniProtKB-UniRule"/>
</dbReference>
<dbReference type="InterPro" id="IPR018522">
    <property type="entry name" value="TopoIIA_CS"/>
</dbReference>
<dbReference type="PROSITE" id="PS52040">
    <property type="entry name" value="TOPO_IIA"/>
    <property type="match status" value="1"/>
</dbReference>
<dbReference type="InterPro" id="IPR036890">
    <property type="entry name" value="HATPase_C_sf"/>
</dbReference>
<organism evidence="16 17">
    <name type="scientific">Symbiodinium pilosum</name>
    <name type="common">Dinoflagellate</name>
    <dbReference type="NCBI Taxonomy" id="2952"/>
    <lineage>
        <taxon>Eukaryota</taxon>
        <taxon>Sar</taxon>
        <taxon>Alveolata</taxon>
        <taxon>Dinophyceae</taxon>
        <taxon>Suessiales</taxon>
        <taxon>Symbiodiniaceae</taxon>
        <taxon>Symbiodinium</taxon>
    </lineage>
</organism>
<dbReference type="CDD" id="cd03481">
    <property type="entry name" value="TopoIIA_Trans_ScTopoIIA"/>
    <property type="match status" value="1"/>
</dbReference>
<dbReference type="Pfam" id="PF00204">
    <property type="entry name" value="DNA_gyraseB"/>
    <property type="match status" value="1"/>
</dbReference>
<comment type="cofactor">
    <cofactor evidence="2">
        <name>Ca(2+)</name>
        <dbReference type="ChEBI" id="CHEBI:29108"/>
    </cofactor>
</comment>
<dbReference type="SUPFAM" id="SSF56719">
    <property type="entry name" value="Type II DNA topoisomerase"/>
    <property type="match status" value="1"/>
</dbReference>
<dbReference type="PROSITE" id="PS50880">
    <property type="entry name" value="TOPRIM"/>
    <property type="match status" value="1"/>
</dbReference>
<keyword evidence="17" id="KW-1185">Reference proteome</keyword>
<dbReference type="InterPro" id="IPR001241">
    <property type="entry name" value="Topo_IIA"/>
</dbReference>
<evidence type="ECO:0000313" key="16">
    <source>
        <dbReference type="EMBL" id="CAE7650581.1"/>
    </source>
</evidence>
<dbReference type="PROSITE" id="PS00177">
    <property type="entry name" value="TOPOISOMERASE_II"/>
    <property type="match status" value="1"/>
</dbReference>
<keyword evidence="11 12" id="KW-0413">Isomerase</keyword>
<dbReference type="InterPro" id="IPR001154">
    <property type="entry name" value="TopoII_euk"/>
</dbReference>
<dbReference type="Gene3D" id="1.10.268.10">
    <property type="entry name" value="Topoisomerase, domain 3"/>
    <property type="match status" value="1"/>
</dbReference>
<dbReference type="Gene3D" id="3.90.199.10">
    <property type="entry name" value="Topoisomerase II, domain 5"/>
    <property type="match status" value="1"/>
</dbReference>
<dbReference type="InterPro" id="IPR013757">
    <property type="entry name" value="Topo_IIA_A_a_sf"/>
</dbReference>
<dbReference type="InterPro" id="IPR006171">
    <property type="entry name" value="TOPRIM_dom"/>
</dbReference>
<evidence type="ECO:0000313" key="17">
    <source>
        <dbReference type="Proteomes" id="UP000649617"/>
    </source>
</evidence>
<evidence type="ECO:0000259" key="14">
    <source>
        <dbReference type="PROSITE" id="PS50880"/>
    </source>
</evidence>
<evidence type="ECO:0000256" key="10">
    <source>
        <dbReference type="ARBA" id="ARBA00023125"/>
    </source>
</evidence>
<dbReference type="EMBL" id="CAJNIZ010043123">
    <property type="protein sequence ID" value="CAE7650581.1"/>
    <property type="molecule type" value="Genomic_DNA"/>
</dbReference>
<dbReference type="GO" id="GO:0003918">
    <property type="term" value="F:DNA topoisomerase type II (double strand cut, ATP-hydrolyzing) activity"/>
    <property type="evidence" value="ECO:0007669"/>
    <property type="project" value="UniProtKB-UniRule"/>
</dbReference>
<evidence type="ECO:0000256" key="2">
    <source>
        <dbReference type="ARBA" id="ARBA00001913"/>
    </source>
</evidence>
<evidence type="ECO:0000256" key="8">
    <source>
        <dbReference type="ARBA" id="ARBA00022842"/>
    </source>
</evidence>
<gene>
    <name evidence="16" type="primary">top2</name>
    <name evidence="16" type="ORF">SPIL2461_LOCUS17366</name>
</gene>
<dbReference type="Gene3D" id="3.30.1490.30">
    <property type="match status" value="1"/>
</dbReference>
<dbReference type="Proteomes" id="UP000649617">
    <property type="component" value="Unassembled WGS sequence"/>
</dbReference>
<dbReference type="FunFam" id="3.30.1490.30:FF:000001">
    <property type="entry name" value="DNA topoisomerase 2"/>
    <property type="match status" value="1"/>
</dbReference>
<keyword evidence="9 12" id="KW-0799">Topoisomerase</keyword>
<dbReference type="InterPro" id="IPR003594">
    <property type="entry name" value="HATPase_dom"/>
</dbReference>
<dbReference type="Pfam" id="PF02518">
    <property type="entry name" value="HATPase_c"/>
    <property type="match status" value="1"/>
</dbReference>
<dbReference type="FunFam" id="3.30.230.10:FF:000008">
    <property type="entry name" value="DNA topoisomerase 2"/>
    <property type="match status" value="1"/>
</dbReference>
<dbReference type="GO" id="GO:0000819">
    <property type="term" value="P:sister chromatid segregation"/>
    <property type="evidence" value="ECO:0007669"/>
    <property type="project" value="TreeGrafter"/>
</dbReference>